<comment type="similarity">
    <text evidence="1">Belongs to the CapA family.</text>
</comment>
<keyword evidence="3" id="KW-0472">Membrane</keyword>
<accession>I5ASR4</accession>
<dbReference type="OrthoDB" id="9810906at2"/>
<sequence>MTDRNRTRDTASKRTSQPRRLSAIEEVDLQEELREMEQEEELIRREAEIRRKKQRLRRQREEQHENFVKRLIFTAFLVIVAIILTVLLIVYIGTGRKHTAASGETNADSFTVTGGSDEREASGTGSASLQDVIRNKKSTAPKADRVTLSAVGDNLVSQRILDQALERGNGSYDFSYVYADMKAFFGAHELNWVDVETVINDRIEPAGYPTFSTPGKNGQDLKEAGLNIFSLSNNHTNDLGLEGVEASLSYWAAFTAGEKNVLTTGLWKTKDGTGSLSGLTGSYEQKGLHAQPDVYAGEIPVYTCENGRKVAFLSYTEMSNMDEAGDIYGTPQDASARIIYTYETDLIRAQIQKAKEEADAVVVACHWGEEDTHQINESQKKLARDLAGWGADLIIGDHPHVVQDGAWIDTADGRRVFCVYSLGNFVSTQEQPDEIIGVALDCTLSFTGEGEETVVEVKEPKLVPIVTDYGEGGTNAKVCLLSGYTEQQASANGMNTLLAESGSKERFTLEYIRGVLEKNISSEFLKME</sequence>
<feature type="region of interest" description="Disordered" evidence="2">
    <location>
        <begin position="1"/>
        <end position="22"/>
    </location>
</feature>
<dbReference type="SMART" id="SM00854">
    <property type="entry name" value="PGA_cap"/>
    <property type="match status" value="1"/>
</dbReference>
<name>I5ASR4_EUBC6</name>
<evidence type="ECO:0000313" key="6">
    <source>
        <dbReference type="Proteomes" id="UP000005753"/>
    </source>
</evidence>
<keyword evidence="3" id="KW-1133">Transmembrane helix</keyword>
<feature type="region of interest" description="Disordered" evidence="2">
    <location>
        <begin position="100"/>
        <end position="133"/>
    </location>
</feature>
<dbReference type="InterPro" id="IPR029052">
    <property type="entry name" value="Metallo-depent_PP-like"/>
</dbReference>
<gene>
    <name evidence="5" type="ORF">EubceDRAFT1_1012</name>
</gene>
<reference evidence="5 6" key="1">
    <citation type="submission" date="2010-08" db="EMBL/GenBank/DDBJ databases">
        <authorList>
            <consortium name="US DOE Joint Genome Institute (JGI-PGF)"/>
            <person name="Lucas S."/>
            <person name="Copeland A."/>
            <person name="Lapidus A."/>
            <person name="Cheng J.-F."/>
            <person name="Bruce D."/>
            <person name="Goodwin L."/>
            <person name="Pitluck S."/>
            <person name="Land M.L."/>
            <person name="Hauser L."/>
            <person name="Chang Y.-J."/>
            <person name="Anderson I.J."/>
            <person name="Johnson E."/>
            <person name="Mulhopadhyay B."/>
            <person name="Kyrpides N."/>
            <person name="Woyke T.J."/>
        </authorList>
    </citation>
    <scope>NUCLEOTIDE SEQUENCE [LARGE SCALE GENOMIC DNA]</scope>
    <source>
        <strain evidence="5 6">6</strain>
    </source>
</reference>
<evidence type="ECO:0000256" key="2">
    <source>
        <dbReference type="SAM" id="MobiDB-lite"/>
    </source>
</evidence>
<dbReference type="HOGENOM" id="CLU_038823_0_2_9"/>
<dbReference type="PANTHER" id="PTHR33393">
    <property type="entry name" value="POLYGLUTAMINE SYNTHESIS ACCESSORY PROTEIN RV0574C-RELATED"/>
    <property type="match status" value="1"/>
</dbReference>
<organism evidence="5 6">
    <name type="scientific">Eubacterium cellulosolvens (strain ATCC 43171 / JCM 9499 / 6)</name>
    <name type="common">Cillobacterium cellulosolvens</name>
    <dbReference type="NCBI Taxonomy" id="633697"/>
    <lineage>
        <taxon>Bacteria</taxon>
        <taxon>Bacillati</taxon>
        <taxon>Bacillota</taxon>
        <taxon>Clostridia</taxon>
        <taxon>Eubacteriales</taxon>
        <taxon>Eubacteriaceae</taxon>
        <taxon>Eubacterium</taxon>
    </lineage>
</organism>
<dbReference type="SUPFAM" id="SSF56300">
    <property type="entry name" value="Metallo-dependent phosphatases"/>
    <property type="match status" value="1"/>
</dbReference>
<proteinExistence type="inferred from homology"/>
<dbReference type="Proteomes" id="UP000005753">
    <property type="component" value="Chromosome"/>
</dbReference>
<dbReference type="eggNOG" id="COG2843">
    <property type="taxonomic scope" value="Bacteria"/>
</dbReference>
<feature type="compositionally biased region" description="Basic and acidic residues" evidence="2">
    <location>
        <begin position="1"/>
        <end position="12"/>
    </location>
</feature>
<dbReference type="CDD" id="cd07381">
    <property type="entry name" value="MPP_CapA"/>
    <property type="match status" value="1"/>
</dbReference>
<dbReference type="InterPro" id="IPR052169">
    <property type="entry name" value="CW_Biosynth-Accessory"/>
</dbReference>
<protein>
    <submittedName>
        <fullName evidence="5">Putative enzyme of poly-gamma-glutamate biosynthesis (Capsule formation)</fullName>
    </submittedName>
</protein>
<dbReference type="Gene3D" id="3.60.21.10">
    <property type="match status" value="1"/>
</dbReference>
<reference evidence="5 6" key="2">
    <citation type="submission" date="2012-02" db="EMBL/GenBank/DDBJ databases">
        <title>Improved High-Quality Draft sequence of Eubacterium cellulosolvens 6.</title>
        <authorList>
            <consortium name="US DOE Joint Genome Institute"/>
            <person name="Lucas S."/>
            <person name="Han J."/>
            <person name="Lapidus A."/>
            <person name="Cheng J.-F."/>
            <person name="Goodwin L."/>
            <person name="Pitluck S."/>
            <person name="Peters L."/>
            <person name="Mikhailova N."/>
            <person name="Gu W."/>
            <person name="Detter J.C."/>
            <person name="Han C."/>
            <person name="Tapia R."/>
            <person name="Land M."/>
            <person name="Hauser L."/>
            <person name="Kyrpides N."/>
            <person name="Ivanova N."/>
            <person name="Pagani I."/>
            <person name="Johnson E."/>
            <person name="Mukhopadhyay B."/>
            <person name="Anderson I."/>
            <person name="Woyke T."/>
        </authorList>
    </citation>
    <scope>NUCLEOTIDE SEQUENCE [LARGE SCALE GENOMIC DNA]</scope>
    <source>
        <strain evidence="5 6">6</strain>
    </source>
</reference>
<feature type="transmembrane region" description="Helical" evidence="3">
    <location>
        <begin position="67"/>
        <end position="92"/>
    </location>
</feature>
<keyword evidence="6" id="KW-1185">Reference proteome</keyword>
<dbReference type="EMBL" id="CM001487">
    <property type="protein sequence ID" value="EIM56837.1"/>
    <property type="molecule type" value="Genomic_DNA"/>
</dbReference>
<evidence type="ECO:0000256" key="1">
    <source>
        <dbReference type="ARBA" id="ARBA00005662"/>
    </source>
</evidence>
<evidence type="ECO:0000313" key="5">
    <source>
        <dbReference type="EMBL" id="EIM56837.1"/>
    </source>
</evidence>
<evidence type="ECO:0000256" key="3">
    <source>
        <dbReference type="SAM" id="Phobius"/>
    </source>
</evidence>
<dbReference type="AlphaFoldDB" id="I5ASR4"/>
<dbReference type="STRING" id="633697.EubceDRAFT1_1012"/>
<dbReference type="Pfam" id="PF09587">
    <property type="entry name" value="PGA_cap"/>
    <property type="match status" value="2"/>
</dbReference>
<keyword evidence="3" id="KW-0812">Transmembrane</keyword>
<dbReference type="InterPro" id="IPR019079">
    <property type="entry name" value="Capsule_synth_CapA"/>
</dbReference>
<evidence type="ECO:0000259" key="4">
    <source>
        <dbReference type="SMART" id="SM00854"/>
    </source>
</evidence>
<feature type="domain" description="Capsule synthesis protein CapA" evidence="4">
    <location>
        <begin position="147"/>
        <end position="429"/>
    </location>
</feature>
<feature type="compositionally biased region" description="Polar residues" evidence="2">
    <location>
        <begin position="102"/>
        <end position="114"/>
    </location>
</feature>
<dbReference type="PANTHER" id="PTHR33393:SF12">
    <property type="entry name" value="CAPSULE BIOSYNTHESIS PROTEIN CAPA"/>
    <property type="match status" value="1"/>
</dbReference>